<dbReference type="EMBL" id="JAHMHK010000003">
    <property type="protein sequence ID" value="MBU4693703.1"/>
    <property type="molecule type" value="Genomic_DNA"/>
</dbReference>
<organism evidence="3 4">
    <name type="scientific">Mycoplasma zalophidermidis</name>
    <dbReference type="NCBI Taxonomy" id="398174"/>
    <lineage>
        <taxon>Bacteria</taxon>
        <taxon>Bacillati</taxon>
        <taxon>Mycoplasmatota</taxon>
        <taxon>Mollicutes</taxon>
        <taxon>Mycoplasmataceae</taxon>
        <taxon>Mycoplasma</taxon>
    </lineage>
</organism>
<keyword evidence="4" id="KW-1185">Reference proteome</keyword>
<feature type="chain" id="PRO_5045639482" evidence="1">
    <location>
        <begin position="24"/>
        <end position="242"/>
    </location>
</feature>
<dbReference type="PROSITE" id="PS50830">
    <property type="entry name" value="TNASE_3"/>
    <property type="match status" value="1"/>
</dbReference>
<accession>A0ABS6DRQ9</accession>
<reference evidence="3" key="1">
    <citation type="submission" date="2021-06" db="EMBL/GenBank/DDBJ databases">
        <title>Novel Mycoplasma species detected in California sea lions (Zalophus californianus) from the USA.</title>
        <authorList>
            <person name="Volokhov D.V."/>
            <person name="Furtak V.A."/>
            <person name="Zagorodnyaya T.A."/>
        </authorList>
    </citation>
    <scope>NUCLEOTIDE SEQUENCE [LARGE SCALE GENOMIC DNA]</scope>
    <source>
        <strain evidence="3">CSL 4779</strain>
    </source>
</reference>
<feature type="domain" description="TNase-like" evidence="2">
    <location>
        <begin position="90"/>
        <end position="242"/>
    </location>
</feature>
<dbReference type="Proteomes" id="UP000812267">
    <property type="component" value="Unassembled WGS sequence"/>
</dbReference>
<feature type="signal peptide" evidence="1">
    <location>
        <begin position="1"/>
        <end position="23"/>
    </location>
</feature>
<name>A0ABS6DRQ9_9MOLU</name>
<evidence type="ECO:0000313" key="3">
    <source>
        <dbReference type="EMBL" id="MBU4693703.1"/>
    </source>
</evidence>
<evidence type="ECO:0000313" key="4">
    <source>
        <dbReference type="Proteomes" id="UP000812267"/>
    </source>
</evidence>
<dbReference type="Pfam" id="PF00565">
    <property type="entry name" value="SNase"/>
    <property type="match status" value="1"/>
</dbReference>
<protein>
    <submittedName>
        <fullName evidence="3">Thermonuclease family protein</fullName>
    </submittedName>
</protein>
<dbReference type="RefSeq" id="WP_216567863.1">
    <property type="nucleotide sequence ID" value="NZ_JAHMHK010000003.1"/>
</dbReference>
<sequence length="242" mass="27714">MKHKFFLSLTFGSIITTTSFSSACVLNINKNTYNENNNAKDNNLNEEINLKKQNNNNNNSAHDKSNNLNIFDLKSDILLYDFSDELAPNKATRVSLDFIKDGDTFRFKHKNVLYNVRFSGVDTPEKMHKTDNDDWEKTTGKQYEYGMLATKFTTSVLTIVGGEIYIIPQPTKGGKTNISDHYGRIVGIVYVKYNNNWYNLNSEIVRLGYGRKHYISSSKSSKYYNPNSAYIAQLNSSEEFAR</sequence>
<gene>
    <name evidence="3" type="ORF">KQ878_02295</name>
</gene>
<evidence type="ECO:0000256" key="1">
    <source>
        <dbReference type="SAM" id="SignalP"/>
    </source>
</evidence>
<evidence type="ECO:0000259" key="2">
    <source>
        <dbReference type="PROSITE" id="PS50830"/>
    </source>
</evidence>
<comment type="caution">
    <text evidence="3">The sequence shown here is derived from an EMBL/GenBank/DDBJ whole genome shotgun (WGS) entry which is preliminary data.</text>
</comment>
<dbReference type="PROSITE" id="PS51257">
    <property type="entry name" value="PROKAR_LIPOPROTEIN"/>
    <property type="match status" value="1"/>
</dbReference>
<dbReference type="InterPro" id="IPR016071">
    <property type="entry name" value="Staphylococal_nuclease_OB-fold"/>
</dbReference>
<proteinExistence type="predicted"/>
<keyword evidence="1" id="KW-0732">Signal</keyword>
<dbReference type="SMART" id="SM00318">
    <property type="entry name" value="SNc"/>
    <property type="match status" value="1"/>
</dbReference>